<dbReference type="PROSITE" id="PS00041">
    <property type="entry name" value="HTH_ARAC_FAMILY_1"/>
    <property type="match status" value="1"/>
</dbReference>
<dbReference type="EMBL" id="CP031769">
    <property type="protein sequence ID" value="AXR06274.1"/>
    <property type="molecule type" value="Genomic_DNA"/>
</dbReference>
<dbReference type="Gene3D" id="3.20.80.10">
    <property type="entry name" value="Regulatory factor, effector binding domain"/>
    <property type="match status" value="1"/>
</dbReference>
<protein>
    <submittedName>
        <fullName evidence="5">AraC family transcriptional regulator</fullName>
    </submittedName>
</protein>
<dbReference type="SUPFAM" id="SSF46689">
    <property type="entry name" value="Homeodomain-like"/>
    <property type="match status" value="2"/>
</dbReference>
<dbReference type="SUPFAM" id="SSF55136">
    <property type="entry name" value="Probable bacterial effector-binding domain"/>
    <property type="match status" value="1"/>
</dbReference>
<evidence type="ECO:0000256" key="2">
    <source>
        <dbReference type="ARBA" id="ARBA00023125"/>
    </source>
</evidence>
<keyword evidence="6" id="KW-1185">Reference proteome</keyword>
<dbReference type="InterPro" id="IPR011256">
    <property type="entry name" value="Reg_factor_effector_dom_sf"/>
</dbReference>
<evidence type="ECO:0000256" key="1">
    <source>
        <dbReference type="ARBA" id="ARBA00023015"/>
    </source>
</evidence>
<dbReference type="PROSITE" id="PS01124">
    <property type="entry name" value="HTH_ARAC_FAMILY_2"/>
    <property type="match status" value="1"/>
</dbReference>
<keyword evidence="1" id="KW-0805">Transcription regulation</keyword>
<reference evidence="5 6" key="1">
    <citation type="submission" date="2018-08" db="EMBL/GenBank/DDBJ databases">
        <title>Salinimonas sediminis sp. nov., a piezophilic bacterium isolated from a deep-sea sediment sample from the New Britain Trench.</title>
        <authorList>
            <person name="Cao J."/>
        </authorList>
    </citation>
    <scope>NUCLEOTIDE SEQUENCE [LARGE SCALE GENOMIC DNA]</scope>
    <source>
        <strain evidence="5 6">N102</strain>
    </source>
</reference>
<dbReference type="Pfam" id="PF12833">
    <property type="entry name" value="HTH_18"/>
    <property type="match status" value="1"/>
</dbReference>
<sequence>MPVHPTSAYTAMTMGPITDPRLLQVVNYLNCHLDKKPDTARIAKLCGLSKASLHRQFSYQFGIGLQTLMRIIRLRRAAWQLAFRPGQSITEIALQAQFDSTEGFARAFKRYCRQTPLDFRKTPSFEVWQHMQPLIEQMRTAPNAQPRAGHRAPLKSSEPHGVEHFSSIAIALSVHRGAGLSLMQHVAQFIAWRRTAGQVPPKSRTFTVFYEDPYRVASPRTGLAASVDSPVADNRYGVEYSTLPAMYVAKQPVTGDERKVSQAMQALMLTYHSQLALEFHPPFVERLAWYPDVPAQSAKHIIYLPLVNPSSVSEGASAALRARVSHRSFSGWPE</sequence>
<dbReference type="SMART" id="SM00342">
    <property type="entry name" value="HTH_ARAC"/>
    <property type="match status" value="1"/>
</dbReference>
<evidence type="ECO:0000313" key="5">
    <source>
        <dbReference type="EMBL" id="AXR06274.1"/>
    </source>
</evidence>
<evidence type="ECO:0000256" key="3">
    <source>
        <dbReference type="ARBA" id="ARBA00023163"/>
    </source>
</evidence>
<feature type="domain" description="HTH araC/xylS-type" evidence="4">
    <location>
        <begin position="23"/>
        <end position="122"/>
    </location>
</feature>
<dbReference type="Proteomes" id="UP000262073">
    <property type="component" value="Chromosome"/>
</dbReference>
<accession>A0A346NL67</accession>
<keyword evidence="2" id="KW-0238">DNA-binding</keyword>
<keyword evidence="3" id="KW-0804">Transcription</keyword>
<name>A0A346NL67_9ALTE</name>
<dbReference type="Gene3D" id="1.10.10.60">
    <property type="entry name" value="Homeodomain-like"/>
    <property type="match status" value="1"/>
</dbReference>
<organism evidence="5 6">
    <name type="scientific">Salinimonas sediminis</name>
    <dbReference type="NCBI Taxonomy" id="2303538"/>
    <lineage>
        <taxon>Bacteria</taxon>
        <taxon>Pseudomonadati</taxon>
        <taxon>Pseudomonadota</taxon>
        <taxon>Gammaproteobacteria</taxon>
        <taxon>Alteromonadales</taxon>
        <taxon>Alteromonadaceae</taxon>
        <taxon>Alteromonas/Salinimonas group</taxon>
        <taxon>Salinimonas</taxon>
    </lineage>
</organism>
<dbReference type="KEGG" id="salm:D0Y50_07785"/>
<evidence type="ECO:0000259" key="4">
    <source>
        <dbReference type="PROSITE" id="PS01124"/>
    </source>
</evidence>
<dbReference type="InterPro" id="IPR018060">
    <property type="entry name" value="HTH_AraC"/>
</dbReference>
<proteinExistence type="predicted"/>
<dbReference type="OrthoDB" id="282744at2"/>
<evidence type="ECO:0000313" key="6">
    <source>
        <dbReference type="Proteomes" id="UP000262073"/>
    </source>
</evidence>
<dbReference type="GO" id="GO:0003700">
    <property type="term" value="F:DNA-binding transcription factor activity"/>
    <property type="evidence" value="ECO:0007669"/>
    <property type="project" value="InterPro"/>
</dbReference>
<dbReference type="InterPro" id="IPR018062">
    <property type="entry name" value="HTH_AraC-typ_CS"/>
</dbReference>
<dbReference type="PANTHER" id="PTHR40055:SF1">
    <property type="entry name" value="TRANSCRIPTIONAL REGULATOR YGIV-RELATED"/>
    <property type="match status" value="1"/>
</dbReference>
<gene>
    <name evidence="5" type="ORF">D0Y50_07785</name>
</gene>
<dbReference type="PANTHER" id="PTHR40055">
    <property type="entry name" value="TRANSCRIPTIONAL REGULATOR YGIV-RELATED"/>
    <property type="match status" value="1"/>
</dbReference>
<dbReference type="InterPro" id="IPR009057">
    <property type="entry name" value="Homeodomain-like_sf"/>
</dbReference>
<dbReference type="AlphaFoldDB" id="A0A346NL67"/>
<dbReference type="GO" id="GO:0043565">
    <property type="term" value="F:sequence-specific DNA binding"/>
    <property type="evidence" value="ECO:0007669"/>
    <property type="project" value="InterPro"/>
</dbReference>
<dbReference type="InterPro" id="IPR050908">
    <property type="entry name" value="SmbC-like"/>
</dbReference>